<name>A0A139H1L0_9PEZI</name>
<evidence type="ECO:0000313" key="2">
    <source>
        <dbReference type="Proteomes" id="UP000070133"/>
    </source>
</evidence>
<keyword evidence="2" id="KW-1185">Reference proteome</keyword>
<protein>
    <submittedName>
        <fullName evidence="1">Uncharacterized protein</fullName>
    </submittedName>
</protein>
<dbReference type="Proteomes" id="UP000070133">
    <property type="component" value="Unassembled WGS sequence"/>
</dbReference>
<evidence type="ECO:0000313" key="1">
    <source>
        <dbReference type="EMBL" id="KXS96269.1"/>
    </source>
</evidence>
<accession>A0A139H1L0</accession>
<dbReference type="EMBL" id="LFZN01000180">
    <property type="protein sequence ID" value="KXS96269.1"/>
    <property type="molecule type" value="Genomic_DNA"/>
</dbReference>
<dbReference type="OrthoDB" id="4142200at2759"/>
<sequence>MVVSERWLFRLSIRRYESSIRTAGEHELPCGTKQGILERATFRKNPMYTGEWVEENECNLTPRETPLQDPNIASSPAFLAQFVRWWLVYLRPQGFIWVERRSNSLSLTGGFVFYALERSRRGDSAEDFCWCSQRTGMLAM</sequence>
<dbReference type="AlphaFoldDB" id="A0A139H1L0"/>
<comment type="caution">
    <text evidence="1">The sequence shown here is derived from an EMBL/GenBank/DDBJ whole genome shotgun (WGS) entry which is preliminary data.</text>
</comment>
<proteinExistence type="predicted"/>
<gene>
    <name evidence="1" type="ORF">AC578_3868</name>
</gene>
<reference evidence="1 2" key="1">
    <citation type="submission" date="2015-07" db="EMBL/GenBank/DDBJ databases">
        <title>Comparative genomics of the Sigatoka disease complex on banana suggests a link between parallel evolutionary changes in Pseudocercospora fijiensis and Pseudocercospora eumusae and increased virulence on the banana host.</title>
        <authorList>
            <person name="Chang T.-C."/>
            <person name="Salvucci A."/>
            <person name="Crous P.W."/>
            <person name="Stergiopoulos I."/>
        </authorList>
    </citation>
    <scope>NUCLEOTIDE SEQUENCE [LARGE SCALE GENOMIC DNA]</scope>
    <source>
        <strain evidence="1 2">CBS 114824</strain>
    </source>
</reference>
<organism evidence="1 2">
    <name type="scientific">Pseudocercospora eumusae</name>
    <dbReference type="NCBI Taxonomy" id="321146"/>
    <lineage>
        <taxon>Eukaryota</taxon>
        <taxon>Fungi</taxon>
        <taxon>Dikarya</taxon>
        <taxon>Ascomycota</taxon>
        <taxon>Pezizomycotina</taxon>
        <taxon>Dothideomycetes</taxon>
        <taxon>Dothideomycetidae</taxon>
        <taxon>Mycosphaerellales</taxon>
        <taxon>Mycosphaerellaceae</taxon>
        <taxon>Pseudocercospora</taxon>
    </lineage>
</organism>